<evidence type="ECO:0000259" key="2">
    <source>
        <dbReference type="Pfam" id="PF24894"/>
    </source>
</evidence>
<dbReference type="InterPro" id="IPR056818">
    <property type="entry name" value="GlmU/GlgC-like_hexapep"/>
</dbReference>
<dbReference type="Pfam" id="PF24894">
    <property type="entry name" value="Hexapep_GlmU"/>
    <property type="match status" value="1"/>
</dbReference>
<organism evidence="3 4">
    <name type="scientific">candidate division WOR-1 bacterium DG_54_3</name>
    <dbReference type="NCBI Taxonomy" id="1703775"/>
    <lineage>
        <taxon>Bacteria</taxon>
        <taxon>Bacillati</taxon>
        <taxon>Saganbacteria</taxon>
    </lineage>
</organism>
<feature type="non-terminal residue" evidence="3">
    <location>
        <position position="1"/>
    </location>
</feature>
<dbReference type="PANTHER" id="PTHR22572">
    <property type="entry name" value="SUGAR-1-PHOSPHATE GUANYL TRANSFERASE"/>
    <property type="match status" value="1"/>
</dbReference>
<dbReference type="AlphaFoldDB" id="A0A0S7Y337"/>
<dbReference type="Gene3D" id="2.160.10.10">
    <property type="entry name" value="Hexapeptide repeat proteins"/>
    <property type="match status" value="1"/>
</dbReference>
<dbReference type="SUPFAM" id="SSF53448">
    <property type="entry name" value="Nucleotide-diphospho-sugar transferases"/>
    <property type="match status" value="1"/>
</dbReference>
<dbReference type="EMBL" id="LIZX01000044">
    <property type="protein sequence ID" value="KPJ68665.1"/>
    <property type="molecule type" value="Genomic_DNA"/>
</dbReference>
<dbReference type="InterPro" id="IPR050486">
    <property type="entry name" value="Mannose-1P_guanyltransferase"/>
</dbReference>
<dbReference type="Proteomes" id="UP000051861">
    <property type="component" value="Unassembled WGS sequence"/>
</dbReference>
<evidence type="ECO:0000313" key="3">
    <source>
        <dbReference type="EMBL" id="KPJ68665.1"/>
    </source>
</evidence>
<feature type="domain" description="Nucleotidyl transferase" evidence="1">
    <location>
        <begin position="144"/>
        <end position="323"/>
    </location>
</feature>
<dbReference type="Gene3D" id="3.90.550.10">
    <property type="entry name" value="Spore Coat Polysaccharide Biosynthesis Protein SpsA, Chain A"/>
    <property type="match status" value="1"/>
</dbReference>
<comment type="caution">
    <text evidence="3">The sequence shown here is derived from an EMBL/GenBank/DDBJ whole genome shotgun (WGS) entry which is preliminary data.</text>
</comment>
<feature type="domain" description="Glucose-1-phosphate adenylyltransferase/Bifunctional protein GlmU-like C-terminal hexapeptide" evidence="2">
    <location>
        <begin position="364"/>
        <end position="419"/>
    </location>
</feature>
<name>A0A0S7Y337_UNCSA</name>
<protein>
    <submittedName>
        <fullName evidence="3">Uncharacterized protein</fullName>
    </submittedName>
</protein>
<dbReference type="Pfam" id="PF00483">
    <property type="entry name" value="NTP_transferase"/>
    <property type="match status" value="1"/>
</dbReference>
<proteinExistence type="predicted"/>
<evidence type="ECO:0000313" key="4">
    <source>
        <dbReference type="Proteomes" id="UP000051861"/>
    </source>
</evidence>
<gene>
    <name evidence="3" type="ORF">AMJ44_05770</name>
</gene>
<evidence type="ECO:0000259" key="1">
    <source>
        <dbReference type="Pfam" id="PF00483"/>
    </source>
</evidence>
<sequence>ALWPMVGKEMLTRIITELYKPNDLKDVLITTCLFAPKIHRYVQENQRLFKKEGLQVGTYLPPPQDIDTERFLKRVNTAHSVLLGYKQKHGIQNMCDLAGIKQDVPSIEDLAKPETLAIYKRVAKGIASDADKDTLNRLQRLAGDAVANTFKPLGEEYPPFIITGCDALSTGDLNSMYEAFLKEKSKGALGLIKIKGYPSDAVDLVKNYGIILIQDIRNGRERDLVAINGFEEKSQRPRLQLIHGKSLFMVNPQLYCFDPAVLALVELFAKYGEMHGISPDWGRDILPVLAYSGNLLGDIMREDEYWTDVGEYGTFLHTAQDILNGRVPGISVPGSRQEIGWLNGAKFKKGTGDPVVEGPIYAGPGSIIHSTARIKESIIEREAVVKGLVHNSIIFEGAEIPKPAIIKNCIIGKGVKLPDVNIELEDFVVEQVYDKEGNNFEPILLATEIPYVREKTGEFKLDKQGRRLPINAAPGIPKRRFFPNF</sequence>
<dbReference type="InterPro" id="IPR029044">
    <property type="entry name" value="Nucleotide-diphossugar_trans"/>
</dbReference>
<reference evidence="3 4" key="1">
    <citation type="journal article" date="2015" name="Microbiome">
        <title>Genomic resolution of linkages in carbon, nitrogen, and sulfur cycling among widespread estuary sediment bacteria.</title>
        <authorList>
            <person name="Baker B.J."/>
            <person name="Lazar C.S."/>
            <person name="Teske A.P."/>
            <person name="Dick G.J."/>
        </authorList>
    </citation>
    <scope>NUCLEOTIDE SEQUENCE [LARGE SCALE GENOMIC DNA]</scope>
    <source>
        <strain evidence="3">DG_54_3</strain>
    </source>
</reference>
<dbReference type="InterPro" id="IPR005835">
    <property type="entry name" value="NTP_transferase_dom"/>
</dbReference>
<accession>A0A0S7Y337</accession>